<feature type="non-terminal residue" evidence="2">
    <location>
        <position position="186"/>
    </location>
</feature>
<sequence>KRAQLLPVDNKARPALVLLRHHSRPVHARVGLHPRELQKGLPGEQHRVLRAGPDGPVHHLGADQLPAAAAGREPAGRAAQRHLPAAQETPGVRQAHAAVLDDAGPAGQRPVRRLPVQRHRRKLGAQAARLGHADGELADGGRHQDARRSRSGSVPRAGSREDEEENGSRGEGGGAVPSSEWTQLLS</sequence>
<accession>A0ABD0R7G2</accession>
<proteinExistence type="predicted"/>
<gene>
    <name evidence="2" type="ORF">M9458_012778</name>
</gene>
<dbReference type="EMBL" id="JAMKFB020000005">
    <property type="protein sequence ID" value="KAL0194482.1"/>
    <property type="molecule type" value="Genomic_DNA"/>
</dbReference>
<dbReference type="AlphaFoldDB" id="A0ABD0R7G2"/>
<feature type="region of interest" description="Disordered" evidence="1">
    <location>
        <begin position="69"/>
        <end position="186"/>
    </location>
</feature>
<reference evidence="2 3" key="1">
    <citation type="submission" date="2024-05" db="EMBL/GenBank/DDBJ databases">
        <title>Genome sequencing and assembly of Indian major carp, Cirrhinus mrigala (Hamilton, 1822).</title>
        <authorList>
            <person name="Mohindra V."/>
            <person name="Chowdhury L.M."/>
            <person name="Lal K."/>
            <person name="Jena J.K."/>
        </authorList>
    </citation>
    <scope>NUCLEOTIDE SEQUENCE [LARGE SCALE GENOMIC DNA]</scope>
    <source>
        <strain evidence="2">CM1030</strain>
        <tissue evidence="2">Blood</tissue>
    </source>
</reference>
<feature type="compositionally biased region" description="Basic residues" evidence="1">
    <location>
        <begin position="110"/>
        <end position="123"/>
    </location>
</feature>
<feature type="compositionally biased region" description="Basic and acidic residues" evidence="1">
    <location>
        <begin position="131"/>
        <end position="148"/>
    </location>
</feature>
<dbReference type="Proteomes" id="UP001529510">
    <property type="component" value="Unassembled WGS sequence"/>
</dbReference>
<keyword evidence="3" id="KW-1185">Reference proteome</keyword>
<evidence type="ECO:0000313" key="2">
    <source>
        <dbReference type="EMBL" id="KAL0194482.1"/>
    </source>
</evidence>
<evidence type="ECO:0000256" key="1">
    <source>
        <dbReference type="SAM" id="MobiDB-lite"/>
    </source>
</evidence>
<protein>
    <submittedName>
        <fullName evidence="2">Uncharacterized protein</fullName>
    </submittedName>
</protein>
<comment type="caution">
    <text evidence="2">The sequence shown here is derived from an EMBL/GenBank/DDBJ whole genome shotgun (WGS) entry which is preliminary data.</text>
</comment>
<feature type="non-terminal residue" evidence="2">
    <location>
        <position position="1"/>
    </location>
</feature>
<feature type="compositionally biased region" description="Low complexity" evidence="1">
    <location>
        <begin position="69"/>
        <end position="78"/>
    </location>
</feature>
<evidence type="ECO:0000313" key="3">
    <source>
        <dbReference type="Proteomes" id="UP001529510"/>
    </source>
</evidence>
<organism evidence="2 3">
    <name type="scientific">Cirrhinus mrigala</name>
    <name type="common">Mrigala</name>
    <dbReference type="NCBI Taxonomy" id="683832"/>
    <lineage>
        <taxon>Eukaryota</taxon>
        <taxon>Metazoa</taxon>
        <taxon>Chordata</taxon>
        <taxon>Craniata</taxon>
        <taxon>Vertebrata</taxon>
        <taxon>Euteleostomi</taxon>
        <taxon>Actinopterygii</taxon>
        <taxon>Neopterygii</taxon>
        <taxon>Teleostei</taxon>
        <taxon>Ostariophysi</taxon>
        <taxon>Cypriniformes</taxon>
        <taxon>Cyprinidae</taxon>
        <taxon>Labeoninae</taxon>
        <taxon>Labeonini</taxon>
        <taxon>Cirrhinus</taxon>
    </lineage>
</organism>
<name>A0ABD0R7G2_CIRMR</name>